<dbReference type="GO" id="GO:0004553">
    <property type="term" value="F:hydrolase activity, hydrolyzing O-glycosyl compounds"/>
    <property type="evidence" value="ECO:0007669"/>
    <property type="project" value="InterPro"/>
</dbReference>
<evidence type="ECO:0000313" key="6">
    <source>
        <dbReference type="EMBL" id="GKZ18519.1"/>
    </source>
</evidence>
<evidence type="ECO:0000259" key="4">
    <source>
        <dbReference type="Pfam" id="PF17786"/>
    </source>
</evidence>
<evidence type="ECO:0000313" key="7">
    <source>
        <dbReference type="Proteomes" id="UP001143548"/>
    </source>
</evidence>
<proteinExistence type="predicted"/>
<dbReference type="InterPro" id="IPR013783">
    <property type="entry name" value="Ig-like_fold"/>
</dbReference>
<dbReference type="EMBL" id="BROQ01000012">
    <property type="protein sequence ID" value="GKZ18519.1"/>
    <property type="molecule type" value="Genomic_DNA"/>
</dbReference>
<reference evidence="6" key="1">
    <citation type="submission" date="2022-07" db="EMBL/GenBank/DDBJ databases">
        <title>Taxonomy of Aspergillus series Nigri: significant species reduction supported by multi-species coalescent approaches.</title>
        <authorList>
            <person name="Bian C."/>
            <person name="Kusuya Y."/>
            <person name="Sklenar F."/>
            <person name="D'hooge E."/>
            <person name="Yaguchi T."/>
            <person name="Takahashi H."/>
            <person name="Hubka V."/>
        </authorList>
    </citation>
    <scope>NUCLEOTIDE SEQUENCE</scope>
    <source>
        <strain evidence="6">CBS 733.88</strain>
    </source>
</reference>
<keyword evidence="2" id="KW-0624">Polysaccharide degradation</keyword>
<dbReference type="PANTHER" id="PTHR43536">
    <property type="entry name" value="MANNOSYLGLYCOPROTEIN ENDO-BETA-MANNOSIDASE"/>
    <property type="match status" value="1"/>
</dbReference>
<dbReference type="InterPro" id="IPR017853">
    <property type="entry name" value="GH"/>
</dbReference>
<comment type="caution">
    <text evidence="6">The sequence shown here is derived from an EMBL/GenBank/DDBJ whole genome shotgun (WGS) entry which is preliminary data.</text>
</comment>
<dbReference type="Gene3D" id="3.20.20.80">
    <property type="entry name" value="Glycosidases"/>
    <property type="match status" value="1"/>
</dbReference>
<feature type="domain" description="Exo-beta-D-glucosaminidase Ig-fold" evidence="5">
    <location>
        <begin position="616"/>
        <end position="714"/>
    </location>
</feature>
<feature type="domain" description="Glycoside hydrolase family 2 immunoglobulin-like beta-sandwich" evidence="3">
    <location>
        <begin position="54"/>
        <end position="156"/>
    </location>
</feature>
<evidence type="ECO:0000259" key="5">
    <source>
        <dbReference type="Pfam" id="PF18368"/>
    </source>
</evidence>
<sequence>MRDFAVGWADWNPSPPDGGMGVWRGVDIKNVNGVGIYMGRVRVIILDDIGEGNGDVRVKVRVEVRNWDDTLLTGWFMGRVFEQSSDTTDEKGIHFATAFTLRSGETTTLEATVTIPNAKIWWPAAWGKQNMYSVHANITLHDGRLSDRAECSFGIRSVTATLTDHGEEKDISFKVNGHPFHVRGAGYAPDIFLRFDITRVRTLLQAVLDMGLNTIRLEGKLEHPQLYDLADRMGVMVLAGWECCDKWEAWEYNTDLPKTSPWTEYDYLTATSMLLHESIHLQPHPSILAFLLGSDYPPNTKANTLYTTVLNHTDWSTPIIPSASARIYPSGMKMLGPYDWIPPNYWYGEEEKLGSAYGFGSELGAGVGTPELSSLRRFLSEQELDKLWRENDANAGMYHMSPEGSQFHTREVYNSALWGRYGVPRELRGYVFLAQVMDFEATRAQFEAYAVRQNISSEDDSDGGRGRGRAATGVVYWMLNSAWPSLHWQLIDYYLKRGGAYYGVKIGARREHVAVDNANGDVYVINHGIDTTKGMVVVDMVDLTGKNLFHKEVSKVEMGPTMSKKVTSVIPWVGDTGWDGVVFLRLLLQKNGEVLSRNVYTLPPKLDVLNWEESTWYTTPVSSYANFTSLMDLSSVEVVVSGKMDGGGVSVTENMDTVPAWFVRISLVDEGEEVDVWWEDNYVSVLGREKVVVYGRVDGKMERNLKVVVEGGNVRRECHIS</sequence>
<dbReference type="GO" id="GO:0000272">
    <property type="term" value="P:polysaccharide catabolic process"/>
    <property type="evidence" value="ECO:0007669"/>
    <property type="project" value="UniProtKB-KW"/>
</dbReference>
<dbReference type="Gene3D" id="2.60.40.10">
    <property type="entry name" value="Immunoglobulins"/>
    <property type="match status" value="3"/>
</dbReference>
<accession>A0A9W5YKV2</accession>
<evidence type="ECO:0000256" key="2">
    <source>
        <dbReference type="ARBA" id="ARBA00023326"/>
    </source>
</evidence>
<dbReference type="Pfam" id="PF17786">
    <property type="entry name" value="Mannosidase_ig"/>
    <property type="match status" value="1"/>
</dbReference>
<dbReference type="Proteomes" id="UP001143548">
    <property type="component" value="Unassembled WGS sequence"/>
</dbReference>
<dbReference type="AlphaFoldDB" id="A0A9W5YKV2"/>
<dbReference type="InterPro" id="IPR036156">
    <property type="entry name" value="Beta-gal/glucu_dom_sf"/>
</dbReference>
<name>A0A9W5YKV2_9EURO</name>
<feature type="domain" description="Mannosidase Ig/CBM-like" evidence="4">
    <location>
        <begin position="521"/>
        <end position="602"/>
    </location>
</feature>
<dbReference type="InterPro" id="IPR041447">
    <property type="entry name" value="Mannosidase_ig"/>
</dbReference>
<dbReference type="PANTHER" id="PTHR43536:SF1">
    <property type="entry name" value="MANNOSYLGLYCOPROTEIN ENDO-BETA-MANNOSIDASE"/>
    <property type="match status" value="1"/>
</dbReference>
<dbReference type="Pfam" id="PF18368">
    <property type="entry name" value="Ig_GlcNase"/>
    <property type="match status" value="1"/>
</dbReference>
<dbReference type="SUPFAM" id="SSF51445">
    <property type="entry name" value="(Trans)glycosidases"/>
    <property type="match status" value="1"/>
</dbReference>
<evidence type="ECO:0000256" key="1">
    <source>
        <dbReference type="ARBA" id="ARBA00023277"/>
    </source>
</evidence>
<protein>
    <recommendedName>
        <fullName evidence="8">Exo-1,4-beta-D-glucosaminidase</fullName>
    </recommendedName>
</protein>
<dbReference type="SUPFAM" id="SSF49303">
    <property type="entry name" value="beta-Galactosidase/glucuronidase domain"/>
    <property type="match status" value="3"/>
</dbReference>
<evidence type="ECO:0008006" key="8">
    <source>
        <dbReference type="Google" id="ProtNLM"/>
    </source>
</evidence>
<evidence type="ECO:0000259" key="3">
    <source>
        <dbReference type="Pfam" id="PF00703"/>
    </source>
</evidence>
<gene>
    <name evidence="6" type="ORF">AbraCBS73388_001444</name>
</gene>
<organism evidence="6 7">
    <name type="scientific">Aspergillus brasiliensis</name>
    <dbReference type="NCBI Taxonomy" id="319629"/>
    <lineage>
        <taxon>Eukaryota</taxon>
        <taxon>Fungi</taxon>
        <taxon>Dikarya</taxon>
        <taxon>Ascomycota</taxon>
        <taxon>Pezizomycotina</taxon>
        <taxon>Eurotiomycetes</taxon>
        <taxon>Eurotiomycetidae</taxon>
        <taxon>Eurotiales</taxon>
        <taxon>Aspergillaceae</taxon>
        <taxon>Aspergillus</taxon>
        <taxon>Aspergillus subgen. Circumdati</taxon>
    </lineage>
</organism>
<dbReference type="InterPro" id="IPR041351">
    <property type="entry name" value="Ig_GlcNase"/>
</dbReference>
<keyword evidence="1" id="KW-0119">Carbohydrate metabolism</keyword>
<dbReference type="InterPro" id="IPR006102">
    <property type="entry name" value="Ig-like_GH2"/>
</dbReference>
<dbReference type="Pfam" id="PF00703">
    <property type="entry name" value="Glyco_hydro_2"/>
    <property type="match status" value="1"/>
</dbReference>
<dbReference type="InterPro" id="IPR043534">
    <property type="entry name" value="EBDG/EBM"/>
</dbReference>